<dbReference type="InterPro" id="IPR029787">
    <property type="entry name" value="Nucleotide_cyclase"/>
</dbReference>
<dbReference type="RefSeq" id="WP_323273312.1">
    <property type="nucleotide sequence ID" value="NZ_JAYGHT010000143.1"/>
</dbReference>
<dbReference type="GO" id="GO:0052621">
    <property type="term" value="F:diguanylate cyclase activity"/>
    <property type="evidence" value="ECO:0007669"/>
    <property type="project" value="UniProtKB-EC"/>
</dbReference>
<comment type="caution">
    <text evidence="8">The sequence shown here is derived from an EMBL/GenBank/DDBJ whole genome shotgun (WGS) entry which is preliminary data.</text>
</comment>
<keyword evidence="2" id="KW-1003">Cell membrane</keyword>
<evidence type="ECO:0000256" key="3">
    <source>
        <dbReference type="ARBA" id="ARBA00022692"/>
    </source>
</evidence>
<feature type="transmembrane region" description="Helical" evidence="6">
    <location>
        <begin position="151"/>
        <end position="175"/>
    </location>
</feature>
<dbReference type="SUPFAM" id="SSF55073">
    <property type="entry name" value="Nucleotide cyclase"/>
    <property type="match status" value="1"/>
</dbReference>
<dbReference type="PANTHER" id="PTHR46663:SF2">
    <property type="entry name" value="GGDEF DOMAIN-CONTAINING PROTEIN"/>
    <property type="match status" value="1"/>
</dbReference>
<reference evidence="8 9" key="1">
    <citation type="submission" date="2023-12" db="EMBL/GenBank/DDBJ databases">
        <title>Baltic Sea Cyanobacteria.</title>
        <authorList>
            <person name="Delbaje E."/>
            <person name="Fewer D.P."/>
            <person name="Shishido T.K."/>
        </authorList>
    </citation>
    <scope>NUCLEOTIDE SEQUENCE [LARGE SCALE GENOMIC DNA]</scope>
    <source>
        <strain evidence="8 9">CCNP 1315</strain>
    </source>
</reference>
<dbReference type="NCBIfam" id="TIGR00254">
    <property type="entry name" value="GGDEF"/>
    <property type="match status" value="1"/>
</dbReference>
<dbReference type="InterPro" id="IPR007895">
    <property type="entry name" value="MASE1"/>
</dbReference>
<keyword evidence="4 6" id="KW-1133">Transmembrane helix</keyword>
<organism evidence="8 9">
    <name type="scientific">Limnoraphis robusta CCNP1315</name>
    <dbReference type="NCBI Taxonomy" id="3110306"/>
    <lineage>
        <taxon>Bacteria</taxon>
        <taxon>Bacillati</taxon>
        <taxon>Cyanobacteriota</taxon>
        <taxon>Cyanophyceae</taxon>
        <taxon>Oscillatoriophycideae</taxon>
        <taxon>Oscillatoriales</taxon>
        <taxon>Sirenicapillariaceae</taxon>
        <taxon>Limnoraphis</taxon>
    </lineage>
</organism>
<protein>
    <submittedName>
        <fullName evidence="8">Diguanylate cyclase</fullName>
        <ecNumber evidence="8">2.7.7.65</ecNumber>
    </submittedName>
</protein>
<feature type="transmembrane region" description="Helical" evidence="6">
    <location>
        <begin position="30"/>
        <end position="55"/>
    </location>
</feature>
<dbReference type="EC" id="2.7.7.65" evidence="8"/>
<feature type="transmembrane region" description="Helical" evidence="6">
    <location>
        <begin position="75"/>
        <end position="98"/>
    </location>
</feature>
<feature type="transmembrane region" description="Helical" evidence="6">
    <location>
        <begin position="266"/>
        <end position="288"/>
    </location>
</feature>
<dbReference type="InterPro" id="IPR000160">
    <property type="entry name" value="GGDEF_dom"/>
</dbReference>
<keyword evidence="8" id="KW-0808">Transferase</keyword>
<dbReference type="Gene3D" id="3.30.70.270">
    <property type="match status" value="1"/>
</dbReference>
<gene>
    <name evidence="8" type="ORF">VB854_23845</name>
</gene>
<keyword evidence="3 6" id="KW-0812">Transmembrane</keyword>
<feature type="domain" description="GGDEF" evidence="7">
    <location>
        <begin position="331"/>
        <end position="464"/>
    </location>
</feature>
<evidence type="ECO:0000313" key="9">
    <source>
        <dbReference type="Proteomes" id="UP001301728"/>
    </source>
</evidence>
<dbReference type="PROSITE" id="PS50887">
    <property type="entry name" value="GGDEF"/>
    <property type="match status" value="1"/>
</dbReference>
<evidence type="ECO:0000259" key="7">
    <source>
        <dbReference type="PROSITE" id="PS50887"/>
    </source>
</evidence>
<evidence type="ECO:0000256" key="2">
    <source>
        <dbReference type="ARBA" id="ARBA00022475"/>
    </source>
</evidence>
<accession>A0ABU5U461</accession>
<evidence type="ECO:0000256" key="6">
    <source>
        <dbReference type="SAM" id="Phobius"/>
    </source>
</evidence>
<feature type="transmembrane region" description="Helical" evidence="6">
    <location>
        <begin position="110"/>
        <end position="131"/>
    </location>
</feature>
<dbReference type="Pfam" id="PF05231">
    <property type="entry name" value="MASE1"/>
    <property type="match status" value="1"/>
</dbReference>
<evidence type="ECO:0000256" key="4">
    <source>
        <dbReference type="ARBA" id="ARBA00022989"/>
    </source>
</evidence>
<evidence type="ECO:0000256" key="1">
    <source>
        <dbReference type="ARBA" id="ARBA00004651"/>
    </source>
</evidence>
<feature type="transmembrane region" description="Helical" evidence="6">
    <location>
        <begin position="187"/>
        <end position="207"/>
    </location>
</feature>
<comment type="subcellular location">
    <subcellularLocation>
        <location evidence="1">Cell membrane</location>
        <topology evidence="1">Multi-pass membrane protein</topology>
    </subcellularLocation>
</comment>
<keyword evidence="8" id="KW-0548">Nucleotidyltransferase</keyword>
<evidence type="ECO:0000256" key="5">
    <source>
        <dbReference type="ARBA" id="ARBA00023136"/>
    </source>
</evidence>
<dbReference type="InterPro" id="IPR052163">
    <property type="entry name" value="DGC-Regulatory_Protein"/>
</dbReference>
<proteinExistence type="predicted"/>
<evidence type="ECO:0000313" key="8">
    <source>
        <dbReference type="EMBL" id="MEA5521978.1"/>
    </source>
</evidence>
<dbReference type="Proteomes" id="UP001301728">
    <property type="component" value="Unassembled WGS sequence"/>
</dbReference>
<sequence>MLKSQLWIDLTRILVLSLLYTNAAKFGQIFSVVGGSVTLVWLPSGIALAALLIYGYRLWPGIFCGVILANLSFSLPVFTILAMATGSSVGAVAGAYLLRKRHFHPELNRIKDALNLIIYGATLSPVISSLIDVPSLWLGGVTSRGELLSFWVQFVMGDAMGVLVMTPVSITWASLRNRKLSLQRKTEAIILFSSLTVVCGIVFNGWFLSSGTVLPAFIVYPFLVWAPLRFGTRGAATAIFLISGLALFGVAHQVGSFITASTLHSLILLWLFVNVAAIVSLVLAASIAELTTAKHFLEQLALYDSLTGLDNRLLLMEKLAQSLAQVDRHDAQSVILYLDLDGFKPINDTFGHEAGDRVLVEVAKRLKTCVRDVDTVARLGGDEFVILLNHLSDTQTIETVANRIVQTVNAPIPLYGKIITVGASIGIARIPQDGEYPHQLLKNADQAMYFAKKQGKNQYYFYSDIL</sequence>
<dbReference type="CDD" id="cd01949">
    <property type="entry name" value="GGDEF"/>
    <property type="match status" value="1"/>
</dbReference>
<name>A0ABU5U461_9CYAN</name>
<dbReference type="InterPro" id="IPR043128">
    <property type="entry name" value="Rev_trsase/Diguanyl_cyclase"/>
</dbReference>
<dbReference type="EMBL" id="JAYGHT010000143">
    <property type="protein sequence ID" value="MEA5521978.1"/>
    <property type="molecule type" value="Genomic_DNA"/>
</dbReference>
<dbReference type="PANTHER" id="PTHR46663">
    <property type="entry name" value="DIGUANYLATE CYCLASE DGCT-RELATED"/>
    <property type="match status" value="1"/>
</dbReference>
<feature type="transmembrane region" description="Helical" evidence="6">
    <location>
        <begin position="238"/>
        <end position="260"/>
    </location>
</feature>
<keyword evidence="5 6" id="KW-0472">Membrane</keyword>
<dbReference type="Pfam" id="PF00990">
    <property type="entry name" value="GGDEF"/>
    <property type="match status" value="1"/>
</dbReference>
<keyword evidence="9" id="KW-1185">Reference proteome</keyword>
<dbReference type="SMART" id="SM00267">
    <property type="entry name" value="GGDEF"/>
    <property type="match status" value="1"/>
</dbReference>